<dbReference type="PANTHER" id="PTHR22847">
    <property type="entry name" value="WD40 REPEAT PROTEIN"/>
    <property type="match status" value="1"/>
</dbReference>
<feature type="repeat" description="WD" evidence="3">
    <location>
        <begin position="423"/>
        <end position="455"/>
    </location>
</feature>
<name>X6LV34_RETFI</name>
<dbReference type="PROSITE" id="PS50082">
    <property type="entry name" value="WD_REPEATS_2"/>
    <property type="match status" value="6"/>
</dbReference>
<protein>
    <submittedName>
        <fullName evidence="5">G-protein beta WD-40 repeats containing protein</fullName>
    </submittedName>
</protein>
<dbReference type="Gene3D" id="2.130.10.10">
    <property type="entry name" value="YVTN repeat-like/Quinoprotein amine dehydrogenase"/>
    <property type="match status" value="3"/>
</dbReference>
<feature type="repeat" description="WD" evidence="3">
    <location>
        <begin position="173"/>
        <end position="214"/>
    </location>
</feature>
<dbReference type="OrthoDB" id="431715at2759"/>
<feature type="region of interest" description="Disordered" evidence="4">
    <location>
        <begin position="74"/>
        <end position="103"/>
    </location>
</feature>
<feature type="repeat" description="WD" evidence="3">
    <location>
        <begin position="257"/>
        <end position="298"/>
    </location>
</feature>
<accession>X6LV34</accession>
<dbReference type="InterPro" id="IPR015943">
    <property type="entry name" value="WD40/YVTN_repeat-like_dom_sf"/>
</dbReference>
<dbReference type="InterPro" id="IPR001680">
    <property type="entry name" value="WD40_rpt"/>
</dbReference>
<dbReference type="Proteomes" id="UP000023152">
    <property type="component" value="Unassembled WGS sequence"/>
</dbReference>
<evidence type="ECO:0000313" key="6">
    <source>
        <dbReference type="Proteomes" id="UP000023152"/>
    </source>
</evidence>
<dbReference type="SUPFAM" id="SSF50978">
    <property type="entry name" value="WD40 repeat-like"/>
    <property type="match status" value="1"/>
</dbReference>
<comment type="caution">
    <text evidence="5">The sequence shown here is derived from an EMBL/GenBank/DDBJ whole genome shotgun (WGS) entry which is preliminary data.</text>
</comment>
<keyword evidence="2" id="KW-0677">Repeat</keyword>
<evidence type="ECO:0000256" key="4">
    <source>
        <dbReference type="SAM" id="MobiDB-lite"/>
    </source>
</evidence>
<feature type="repeat" description="WD" evidence="3">
    <location>
        <begin position="341"/>
        <end position="382"/>
    </location>
</feature>
<proteinExistence type="predicted"/>
<feature type="repeat" description="WD" evidence="3">
    <location>
        <begin position="215"/>
        <end position="256"/>
    </location>
</feature>
<feature type="compositionally biased region" description="Basic residues" evidence="4">
    <location>
        <begin position="94"/>
        <end position="103"/>
    </location>
</feature>
<sequence>MESQRGREFSNFYRAKHSNRKRGVRASGYGNSGTQENCHDNKFEFDTNSTENQSSNYKCQNNFNQNKRYYQTHTNKSKQKNNKNDNNCTGYSRPGHRGFHGRGNRFLKQENKKRNWDTRTYGSHKKRLYSKFEKITLLLKNWIRFSSIKRGWINDFDKIIFKYAKTFTLAKILQGHADEVRSVRFSADDSKIVSTSEDKTIRIWDVASGKQIRTFRGHDDFIYYAEFSLDGNTIVSCSYDRTIRLWNMKSGKEIMKLEIHLYTPMYVSFSSDGKYIVSGSSDNIVRLWNANSGKEIKTFEGHLGYAWDVHFSPNNQMILSSSNDKTIILWDIKSGKQLKQFKGHSERILSAKFSPCGQYIISCSHDKTIRIWDIESVKAINVLKESFEVADVKYFPDGQMFVSSCDKILCLWDIKTRQKIYELSGHCHMVTGMDISSDGNLLVSCSYDKTIRIWE</sequence>
<dbReference type="Pfam" id="PF00400">
    <property type="entry name" value="WD40"/>
    <property type="match status" value="7"/>
</dbReference>
<evidence type="ECO:0000256" key="1">
    <source>
        <dbReference type="ARBA" id="ARBA00022574"/>
    </source>
</evidence>
<reference evidence="5 6" key="1">
    <citation type="journal article" date="2013" name="Curr. Biol.">
        <title>The Genome of the Foraminiferan Reticulomyxa filosa.</title>
        <authorList>
            <person name="Glockner G."/>
            <person name="Hulsmann N."/>
            <person name="Schleicher M."/>
            <person name="Noegel A.A."/>
            <person name="Eichinger L."/>
            <person name="Gallinger C."/>
            <person name="Pawlowski J."/>
            <person name="Sierra R."/>
            <person name="Euteneuer U."/>
            <person name="Pillet L."/>
            <person name="Moustafa A."/>
            <person name="Platzer M."/>
            <person name="Groth M."/>
            <person name="Szafranski K."/>
            <person name="Schliwa M."/>
        </authorList>
    </citation>
    <scope>NUCLEOTIDE SEQUENCE [LARGE SCALE GENOMIC DNA]</scope>
</reference>
<organism evidence="5 6">
    <name type="scientific">Reticulomyxa filosa</name>
    <dbReference type="NCBI Taxonomy" id="46433"/>
    <lineage>
        <taxon>Eukaryota</taxon>
        <taxon>Sar</taxon>
        <taxon>Rhizaria</taxon>
        <taxon>Retaria</taxon>
        <taxon>Foraminifera</taxon>
        <taxon>Monothalamids</taxon>
        <taxon>Reticulomyxidae</taxon>
        <taxon>Reticulomyxa</taxon>
    </lineage>
</organism>
<dbReference type="PROSITE" id="PS00678">
    <property type="entry name" value="WD_REPEATS_1"/>
    <property type="match status" value="5"/>
</dbReference>
<feature type="repeat" description="WD" evidence="3">
    <location>
        <begin position="299"/>
        <end position="340"/>
    </location>
</feature>
<feature type="region of interest" description="Disordered" evidence="4">
    <location>
        <begin position="41"/>
        <end position="60"/>
    </location>
</feature>
<keyword evidence="6" id="KW-1185">Reference proteome</keyword>
<dbReference type="InterPro" id="IPR020472">
    <property type="entry name" value="WD40_PAC1"/>
</dbReference>
<dbReference type="CDD" id="cd00200">
    <property type="entry name" value="WD40"/>
    <property type="match status" value="1"/>
</dbReference>
<keyword evidence="1 3" id="KW-0853">WD repeat</keyword>
<dbReference type="SMART" id="SM00320">
    <property type="entry name" value="WD40"/>
    <property type="match status" value="7"/>
</dbReference>
<feature type="compositionally biased region" description="Polar residues" evidence="4">
    <location>
        <begin position="46"/>
        <end position="60"/>
    </location>
</feature>
<dbReference type="PANTHER" id="PTHR22847:SF637">
    <property type="entry name" value="WD REPEAT DOMAIN 5B"/>
    <property type="match status" value="1"/>
</dbReference>
<evidence type="ECO:0000256" key="2">
    <source>
        <dbReference type="ARBA" id="ARBA00022737"/>
    </source>
</evidence>
<dbReference type="EMBL" id="ASPP01028372">
    <property type="protein sequence ID" value="ETO05236.1"/>
    <property type="molecule type" value="Genomic_DNA"/>
</dbReference>
<evidence type="ECO:0000313" key="5">
    <source>
        <dbReference type="EMBL" id="ETO05236.1"/>
    </source>
</evidence>
<dbReference type="PROSITE" id="PS50294">
    <property type="entry name" value="WD_REPEATS_REGION"/>
    <property type="match status" value="6"/>
</dbReference>
<gene>
    <name evidence="5" type="ORF">RFI_32160</name>
</gene>
<dbReference type="InterPro" id="IPR036322">
    <property type="entry name" value="WD40_repeat_dom_sf"/>
</dbReference>
<dbReference type="GO" id="GO:1990234">
    <property type="term" value="C:transferase complex"/>
    <property type="evidence" value="ECO:0007669"/>
    <property type="project" value="UniProtKB-ARBA"/>
</dbReference>
<dbReference type="PRINTS" id="PR00320">
    <property type="entry name" value="GPROTEINBRPT"/>
</dbReference>
<dbReference type="AlphaFoldDB" id="X6LV34"/>
<evidence type="ECO:0000256" key="3">
    <source>
        <dbReference type="PROSITE-ProRule" id="PRU00221"/>
    </source>
</evidence>
<dbReference type="InterPro" id="IPR019775">
    <property type="entry name" value="WD40_repeat_CS"/>
</dbReference>